<dbReference type="InterPro" id="IPR058240">
    <property type="entry name" value="rSAM_sf"/>
</dbReference>
<dbReference type="InterPro" id="IPR012840">
    <property type="entry name" value="NrdG2"/>
</dbReference>
<organism evidence="6 7">
    <name type="scientific">Corynebacterium kalinowskii</name>
    <dbReference type="NCBI Taxonomy" id="2675216"/>
    <lineage>
        <taxon>Bacteria</taxon>
        <taxon>Bacillati</taxon>
        <taxon>Actinomycetota</taxon>
        <taxon>Actinomycetes</taxon>
        <taxon>Mycobacteriales</taxon>
        <taxon>Corynebacteriaceae</taxon>
        <taxon>Corynebacterium</taxon>
    </lineage>
</organism>
<gene>
    <name evidence="6" type="ORF">CKALI_01535</name>
</gene>
<dbReference type="NCBIfam" id="TIGR02495">
    <property type="entry name" value="NrdG2"/>
    <property type="match status" value="1"/>
</dbReference>
<dbReference type="SFLD" id="SFLDS00029">
    <property type="entry name" value="Radical_SAM"/>
    <property type="match status" value="1"/>
</dbReference>
<dbReference type="SFLD" id="SFLDG01094">
    <property type="entry name" value="Uncharacterised_Radical_SAM_Su"/>
    <property type="match status" value="1"/>
</dbReference>
<dbReference type="GO" id="GO:0051536">
    <property type="term" value="F:iron-sulfur cluster binding"/>
    <property type="evidence" value="ECO:0007669"/>
    <property type="project" value="UniProtKB-KW"/>
</dbReference>
<keyword evidence="1" id="KW-0949">S-adenosyl-L-methionine</keyword>
<dbReference type="InterPro" id="IPR013785">
    <property type="entry name" value="Aldolase_TIM"/>
</dbReference>
<dbReference type="PANTHER" id="PTHR11228:SF27">
    <property type="entry name" value="GLYCYL-RADICAL ENZYME ACTIVATING ENZYME MJ1227-RELATED"/>
    <property type="match status" value="1"/>
</dbReference>
<keyword evidence="2" id="KW-0479">Metal-binding</keyword>
<evidence type="ECO:0000256" key="2">
    <source>
        <dbReference type="ARBA" id="ARBA00022723"/>
    </source>
</evidence>
<feature type="domain" description="Radical SAM core" evidence="5">
    <location>
        <begin position="31"/>
        <end position="177"/>
    </location>
</feature>
<evidence type="ECO:0000313" key="7">
    <source>
        <dbReference type="Proteomes" id="UP000427071"/>
    </source>
</evidence>
<dbReference type="AlphaFoldDB" id="A0A6B8VR16"/>
<dbReference type="InterPro" id="IPR050377">
    <property type="entry name" value="Radical_SAM_PqqE_MftC-like"/>
</dbReference>
<dbReference type="EMBL" id="CP046452">
    <property type="protein sequence ID" value="QGU01206.1"/>
    <property type="molecule type" value="Genomic_DNA"/>
</dbReference>
<dbReference type="CDD" id="cd01335">
    <property type="entry name" value="Radical_SAM"/>
    <property type="match status" value="1"/>
</dbReference>
<sequence length="209" mass="22083">MSASTSPPDLPIAGVIPFSATDWPGQLTITVFTQGCPLRCPYCHNPTLQAVGPGLAWDSSLLERRRGLIDAIVISGGEPTMHSSLGAFIAWVHSLGFPVGLHTSGYRPSAIAALLAAPSTTPDWVGLDVKGFPEDCEALFGMSPRAARGCWSSLELLSDAGVPLQVRTTVWPAFTDHLPALKAKVGSYGHQLVVQQARGVDAEGHFRAS</sequence>
<evidence type="ECO:0000256" key="1">
    <source>
        <dbReference type="ARBA" id="ARBA00022691"/>
    </source>
</evidence>
<protein>
    <submittedName>
        <fullName evidence="6">Pyrroloquinoline quinone biosynthesis protein PqqE</fullName>
    </submittedName>
</protein>
<dbReference type="GO" id="GO:0003824">
    <property type="term" value="F:catalytic activity"/>
    <property type="evidence" value="ECO:0007669"/>
    <property type="project" value="InterPro"/>
</dbReference>
<dbReference type="InterPro" id="IPR007197">
    <property type="entry name" value="rSAM"/>
</dbReference>
<dbReference type="SUPFAM" id="SSF102114">
    <property type="entry name" value="Radical SAM enzymes"/>
    <property type="match status" value="1"/>
</dbReference>
<keyword evidence="4" id="KW-0411">Iron-sulfur</keyword>
<dbReference type="KEGG" id="ckw:CKALI_01535"/>
<evidence type="ECO:0000259" key="5">
    <source>
        <dbReference type="Pfam" id="PF04055"/>
    </source>
</evidence>
<dbReference type="Gene3D" id="3.20.20.70">
    <property type="entry name" value="Aldolase class I"/>
    <property type="match status" value="1"/>
</dbReference>
<proteinExistence type="predicted"/>
<dbReference type="Pfam" id="PF04055">
    <property type="entry name" value="Radical_SAM"/>
    <property type="match status" value="1"/>
</dbReference>
<name>A0A6B8VR16_9CORY</name>
<evidence type="ECO:0000256" key="4">
    <source>
        <dbReference type="ARBA" id="ARBA00023014"/>
    </source>
</evidence>
<accession>A0A6B8VR16</accession>
<keyword evidence="3" id="KW-0408">Iron</keyword>
<dbReference type="Proteomes" id="UP000427071">
    <property type="component" value="Chromosome"/>
</dbReference>
<reference evidence="7" key="1">
    <citation type="submission" date="2019-11" db="EMBL/GenBank/DDBJ databases">
        <title>Complete genome sequence of Corynebacterium kalinowskii 1959, a novel Corynebacterium species isolated from soil of a small paddock in Vilsendorf, Germany.</title>
        <authorList>
            <person name="Schaffert L."/>
            <person name="Ruwe M."/>
            <person name="Milse J."/>
            <person name="Hanuschka K."/>
            <person name="Ortseifen V."/>
            <person name="Droste J."/>
            <person name="Brandt D."/>
            <person name="Schlueter L."/>
            <person name="Kutter Y."/>
            <person name="Vinke S."/>
            <person name="Viehoefer P."/>
            <person name="Jacob L."/>
            <person name="Luebke N.-C."/>
            <person name="Schulte-Berndt E."/>
            <person name="Hain C."/>
            <person name="Linder M."/>
            <person name="Schmidt P."/>
            <person name="Wollenschlaeger L."/>
            <person name="Luttermann T."/>
            <person name="Thieme E."/>
            <person name="Hassa J."/>
            <person name="Haak M."/>
            <person name="Wittchen M."/>
            <person name="Mentz A."/>
            <person name="Persicke M."/>
            <person name="Busche T."/>
            <person name="Ruckert C."/>
        </authorList>
    </citation>
    <scope>NUCLEOTIDE SEQUENCE [LARGE SCALE GENOMIC DNA]</scope>
    <source>
        <strain evidence="7">1959</strain>
    </source>
</reference>
<keyword evidence="7" id="KW-1185">Reference proteome</keyword>
<dbReference type="GO" id="GO:0046872">
    <property type="term" value="F:metal ion binding"/>
    <property type="evidence" value="ECO:0007669"/>
    <property type="project" value="UniProtKB-KW"/>
</dbReference>
<evidence type="ECO:0000313" key="6">
    <source>
        <dbReference type="EMBL" id="QGU01206.1"/>
    </source>
</evidence>
<dbReference type="PANTHER" id="PTHR11228">
    <property type="entry name" value="RADICAL SAM DOMAIN PROTEIN"/>
    <property type="match status" value="1"/>
</dbReference>
<dbReference type="RefSeq" id="WP_156191631.1">
    <property type="nucleotide sequence ID" value="NZ_CP046452.1"/>
</dbReference>
<evidence type="ECO:0000256" key="3">
    <source>
        <dbReference type="ARBA" id="ARBA00023004"/>
    </source>
</evidence>